<dbReference type="RefSeq" id="WP_110072242.1">
    <property type="nucleotide sequence ID" value="NZ_CM009896.1"/>
</dbReference>
<dbReference type="EMBL" id="NXNG01000001">
    <property type="protein sequence ID" value="PWT26417.1"/>
    <property type="molecule type" value="Genomic_DNA"/>
</dbReference>
<comment type="caution">
    <text evidence="1">The sequence shown here is derived from an EMBL/GenBank/DDBJ whole genome shotgun (WGS) entry which is preliminary data.</text>
</comment>
<organism evidence="1 2">
    <name type="scientific">Butyrivibrio fibrisolvens</name>
    <dbReference type="NCBI Taxonomy" id="831"/>
    <lineage>
        <taxon>Bacteria</taxon>
        <taxon>Bacillati</taxon>
        <taxon>Bacillota</taxon>
        <taxon>Clostridia</taxon>
        <taxon>Lachnospirales</taxon>
        <taxon>Lachnospiraceae</taxon>
        <taxon>Butyrivibrio</taxon>
    </lineage>
</organism>
<keyword evidence="2" id="KW-1185">Reference proteome</keyword>
<evidence type="ECO:0000313" key="1">
    <source>
        <dbReference type="EMBL" id="PWT26417.1"/>
    </source>
</evidence>
<gene>
    <name evidence="1" type="ORF">CPT75_04410</name>
</gene>
<proteinExistence type="predicted"/>
<dbReference type="Proteomes" id="UP000245488">
    <property type="component" value="Chromosome"/>
</dbReference>
<reference evidence="1 2" key="1">
    <citation type="submission" date="2017-09" db="EMBL/GenBank/DDBJ databases">
        <title>High-quality draft genome sequence of Butyrivibrio fibrisolvens INBov1, isolated from cow rumen.</title>
        <authorList>
            <person name="Rodriguez Hernaez J."/>
            <person name="Rivarola M."/>
            <person name="Paniego N."/>
            <person name="Cravero S."/>
            <person name="Ceron Cucchi M."/>
            <person name="Martinez M.C."/>
        </authorList>
    </citation>
    <scope>NUCLEOTIDE SEQUENCE [LARGE SCALE GENOMIC DNA]</scope>
    <source>
        <strain evidence="1 2">INBov1</strain>
    </source>
</reference>
<sequence length="262" mass="28395">MKINGLFIKIAAVALAAVVGAGAVVSLPRIARAETVTSTSQEVEALKTASVNSAEFNAYYYYITYPDLQAAFGANADLLYVHWTTVGKVEGRKGIDPSSSAAAAPSATATSTGTVALGTPTLPYKDVNGIRYIWNSGDPNKLSLSSATYVFDIAAMTAVENDPMLASYANEVRSRNDDFTVSALKFKKDQAVKLGISENLLIVVSLYNNSYNQSLPCFNFMKYYFNCPAVQRTYKPYETGAVYSHWVAKGSNTVNGLNYREF</sequence>
<accession>A0A317FYU9</accession>
<dbReference type="AlphaFoldDB" id="A0A317FYU9"/>
<protein>
    <submittedName>
        <fullName evidence="1">Uncharacterized protein</fullName>
    </submittedName>
</protein>
<evidence type="ECO:0000313" key="2">
    <source>
        <dbReference type="Proteomes" id="UP000245488"/>
    </source>
</evidence>
<name>A0A317FYU9_BUTFI</name>